<feature type="region of interest" description="Disordered" evidence="17">
    <location>
        <begin position="765"/>
        <end position="803"/>
    </location>
</feature>
<keyword evidence="21" id="KW-1185">Reference proteome</keyword>
<keyword evidence="7 15" id="KW-0547">Nucleotide-binding</keyword>
<dbReference type="InterPro" id="IPR012308">
    <property type="entry name" value="DNA_ligase_ATP-dep_N"/>
</dbReference>
<dbReference type="Gene3D" id="3.40.50.10190">
    <property type="entry name" value="BRCT domain"/>
    <property type="match status" value="2"/>
</dbReference>
<proteinExistence type="inferred from homology"/>
<dbReference type="AlphaFoldDB" id="A0A4S8M9M1"/>
<comment type="similarity">
    <text evidence="3 16">Belongs to the ATP-dependent DNA ligase family.</text>
</comment>
<dbReference type="GO" id="GO:0006310">
    <property type="term" value="P:DNA recombination"/>
    <property type="evidence" value="ECO:0007669"/>
    <property type="project" value="UniProtKB-KW"/>
</dbReference>
<evidence type="ECO:0000256" key="9">
    <source>
        <dbReference type="ARBA" id="ARBA00022840"/>
    </source>
</evidence>
<evidence type="ECO:0000256" key="3">
    <source>
        <dbReference type="ARBA" id="ARBA00007572"/>
    </source>
</evidence>
<dbReference type="Gene3D" id="2.40.50.140">
    <property type="entry name" value="Nucleic acid-binding proteins"/>
    <property type="match status" value="1"/>
</dbReference>
<evidence type="ECO:0000256" key="2">
    <source>
        <dbReference type="ARBA" id="ARBA00004123"/>
    </source>
</evidence>
<dbReference type="Proteomes" id="UP000297245">
    <property type="component" value="Unassembled WGS sequence"/>
</dbReference>
<dbReference type="GO" id="GO:0003677">
    <property type="term" value="F:DNA binding"/>
    <property type="evidence" value="ECO:0007669"/>
    <property type="project" value="InterPro"/>
</dbReference>
<gene>
    <name evidence="20" type="ORF">K435DRAFT_752151</name>
</gene>
<dbReference type="InterPro" id="IPR012309">
    <property type="entry name" value="DNA_ligase_ATP-dep_C"/>
</dbReference>
<feature type="domain" description="ATP-dependent DNA ligase family profile" evidence="18">
    <location>
        <begin position="368"/>
        <end position="502"/>
    </location>
</feature>
<evidence type="ECO:0000256" key="4">
    <source>
        <dbReference type="ARBA" id="ARBA00022598"/>
    </source>
</evidence>
<feature type="domain" description="BRCT" evidence="19">
    <location>
        <begin position="893"/>
        <end position="1002"/>
    </location>
</feature>
<evidence type="ECO:0000256" key="8">
    <source>
        <dbReference type="ARBA" id="ARBA00022763"/>
    </source>
</evidence>
<dbReference type="SUPFAM" id="SSF52113">
    <property type="entry name" value="BRCT domain"/>
    <property type="match status" value="2"/>
</dbReference>
<accession>A0A4S8M9M1</accession>
<dbReference type="InterPro" id="IPR016059">
    <property type="entry name" value="DNA_ligase_ATP-dep_CS"/>
</dbReference>
<evidence type="ECO:0000256" key="10">
    <source>
        <dbReference type="ARBA" id="ARBA00022842"/>
    </source>
</evidence>
<dbReference type="Gene3D" id="3.30.470.30">
    <property type="entry name" value="DNA ligase/mRNA capping enzyme"/>
    <property type="match status" value="1"/>
</dbReference>
<feature type="region of interest" description="Disordered" evidence="17">
    <location>
        <begin position="623"/>
        <end position="644"/>
    </location>
</feature>
<evidence type="ECO:0000256" key="13">
    <source>
        <dbReference type="ARBA" id="ARBA00023242"/>
    </source>
</evidence>
<dbReference type="SUPFAM" id="SSF56091">
    <property type="entry name" value="DNA ligase/mRNA capping enzyme, catalytic domain"/>
    <property type="match status" value="1"/>
</dbReference>
<feature type="domain" description="BRCT" evidence="19">
    <location>
        <begin position="661"/>
        <end position="761"/>
    </location>
</feature>
<keyword evidence="12 15" id="KW-0234">DNA repair</keyword>
<dbReference type="NCBIfam" id="TIGR00574">
    <property type="entry name" value="dnl1"/>
    <property type="match status" value="1"/>
</dbReference>
<evidence type="ECO:0000256" key="12">
    <source>
        <dbReference type="ARBA" id="ARBA00023204"/>
    </source>
</evidence>
<comment type="cofactor">
    <cofactor evidence="1">
        <name>Mg(2+)</name>
        <dbReference type="ChEBI" id="CHEBI:18420"/>
    </cofactor>
</comment>
<feature type="region of interest" description="Disordered" evidence="17">
    <location>
        <begin position="1"/>
        <end position="28"/>
    </location>
</feature>
<dbReference type="CDD" id="cd07903">
    <property type="entry name" value="Adenylation_DNA_ligase_IV"/>
    <property type="match status" value="1"/>
</dbReference>
<dbReference type="InterPro" id="IPR036420">
    <property type="entry name" value="BRCT_dom_sf"/>
</dbReference>
<dbReference type="PROSITE" id="PS50172">
    <property type="entry name" value="BRCT"/>
    <property type="match status" value="2"/>
</dbReference>
<evidence type="ECO:0000256" key="1">
    <source>
        <dbReference type="ARBA" id="ARBA00001946"/>
    </source>
</evidence>
<dbReference type="InterPro" id="IPR012310">
    <property type="entry name" value="DNA_ligase_ATP-dep_cent"/>
</dbReference>
<feature type="compositionally biased region" description="Acidic residues" evidence="17">
    <location>
        <begin position="773"/>
        <end position="784"/>
    </location>
</feature>
<dbReference type="CDD" id="cd07968">
    <property type="entry name" value="OBF_DNA_ligase_IV"/>
    <property type="match status" value="1"/>
</dbReference>
<evidence type="ECO:0000256" key="5">
    <source>
        <dbReference type="ARBA" id="ARBA00022723"/>
    </source>
</evidence>
<keyword evidence="9 15" id="KW-0067">ATP-binding</keyword>
<sequence>MESTPGPSSMPDVKPEDDTYPQPPQNVDSAPFRVLVGLFEKLQNERKQDKRMRHLHTWFNHWREQVGNDLYPVLRLILPQKDRERAVYGLKEANIANAYIKLIPLSKKDHDAVRLKNWKKPNNRDKNQSAGDFPTVLYEVVQQRSSVLEGTLTIQELNNLLDELCKSSGNQDTRLRVLQRMYNSTTANEQRWIARIILKDLVISVKENTVFQVFHPDAQDLFNTCSDLKKVAWTLWDPSFRLHARDKNVRLFQPFAPMLCTKPMKTIERTVKEMGGVEFMIEEKLDGERMQVHKRGNRYCYWSRKGKDYTYLYGENPDTGTLTPYLHKAFHENVEEIILDGEMLVWDPVSERNLPFGTLKTAAGEKSNKQYSPRPCFKVFDLLYINGISALDRSLSFRKRNMRAYIKEIKGRVEYATQSTGKDAKAIRDKMEEIMEKQGEGLVIKHPMSKYILNGRNKDWIKVKPEYMDGMSETVDVLVVGGNYGTGHRAGGVSTLVCAVLDDRSSDDNEEPKYSTFVRIGTGLTFMDYAWIRKLPWKELDLKNPPSWLQFAAKGRHEDKSDLYLEPQESFILKVKAAGITLTDQYHVGYTMRFPRALGAREDKGAEDCMTFKEVLESVKSEKKRKIDRDSATGTAEKKRKTTTKKPMVIGNRTNLKGVEVTSDILHGMKFMVLADPKLPGNSGEEERTRIYRLIRAHGGGIAQQKPTMHDPDFFVIYGGTKMFYNLRLIIEEGLYDVLNSNWITDSIKSKEKVPMRRKYFFHATESRKESEEYGEGDDDETEDGDRYTGTEKANSEADLSLKQEEIDPKLTGWLANDLPEKADAHEQDSATESETEYDSDGQDFVDQQEQEGFNGDELGDEWSEVGQQSVQTQKLDVEDIKMGEDDQVMEYDTELIFKHLCFYIDSPNNAHQHGMSVKTKCDEKAIDQSLNDVGETIKKYGGRIVDLNEPKLTHIVMDKRDVSRRRELRKRTSEPKYRHLILSSWVDSCVEMHTLINEEGK</sequence>
<dbReference type="PANTHER" id="PTHR45997:SF1">
    <property type="entry name" value="DNA LIGASE 4"/>
    <property type="match status" value="1"/>
</dbReference>
<dbReference type="PANTHER" id="PTHR45997">
    <property type="entry name" value="DNA LIGASE 4"/>
    <property type="match status" value="1"/>
</dbReference>
<feature type="compositionally biased region" description="Basic and acidic residues" evidence="17">
    <location>
        <begin position="785"/>
        <end position="803"/>
    </location>
</feature>
<dbReference type="Gene3D" id="1.10.3260.10">
    <property type="entry name" value="DNA ligase, ATP-dependent, N-terminal domain"/>
    <property type="match status" value="1"/>
</dbReference>
<evidence type="ECO:0000256" key="16">
    <source>
        <dbReference type="RuleBase" id="RU004196"/>
    </source>
</evidence>
<reference evidence="20 21" key="1">
    <citation type="journal article" date="2019" name="Nat. Ecol. Evol.">
        <title>Megaphylogeny resolves global patterns of mushroom evolution.</title>
        <authorList>
            <person name="Varga T."/>
            <person name="Krizsan K."/>
            <person name="Foldi C."/>
            <person name="Dima B."/>
            <person name="Sanchez-Garcia M."/>
            <person name="Sanchez-Ramirez S."/>
            <person name="Szollosi G.J."/>
            <person name="Szarkandi J.G."/>
            <person name="Papp V."/>
            <person name="Albert L."/>
            <person name="Andreopoulos W."/>
            <person name="Angelini C."/>
            <person name="Antonin V."/>
            <person name="Barry K.W."/>
            <person name="Bougher N.L."/>
            <person name="Buchanan P."/>
            <person name="Buyck B."/>
            <person name="Bense V."/>
            <person name="Catcheside P."/>
            <person name="Chovatia M."/>
            <person name="Cooper J."/>
            <person name="Damon W."/>
            <person name="Desjardin D."/>
            <person name="Finy P."/>
            <person name="Geml J."/>
            <person name="Haridas S."/>
            <person name="Hughes K."/>
            <person name="Justo A."/>
            <person name="Karasinski D."/>
            <person name="Kautmanova I."/>
            <person name="Kiss B."/>
            <person name="Kocsube S."/>
            <person name="Kotiranta H."/>
            <person name="LaButti K.M."/>
            <person name="Lechner B.E."/>
            <person name="Liimatainen K."/>
            <person name="Lipzen A."/>
            <person name="Lukacs Z."/>
            <person name="Mihaltcheva S."/>
            <person name="Morgado L.N."/>
            <person name="Niskanen T."/>
            <person name="Noordeloos M.E."/>
            <person name="Ohm R.A."/>
            <person name="Ortiz-Santana B."/>
            <person name="Ovrebo C."/>
            <person name="Racz N."/>
            <person name="Riley R."/>
            <person name="Savchenko A."/>
            <person name="Shiryaev A."/>
            <person name="Soop K."/>
            <person name="Spirin V."/>
            <person name="Szebenyi C."/>
            <person name="Tomsovsky M."/>
            <person name="Tulloss R.E."/>
            <person name="Uehling J."/>
            <person name="Grigoriev I.V."/>
            <person name="Vagvolgyi C."/>
            <person name="Papp T."/>
            <person name="Martin F.M."/>
            <person name="Miettinen O."/>
            <person name="Hibbett D.S."/>
            <person name="Nagy L.G."/>
        </authorList>
    </citation>
    <scope>NUCLEOTIDE SEQUENCE [LARGE SCALE GENOMIC DNA]</scope>
    <source>
        <strain evidence="20 21">CBS 962.96</strain>
    </source>
</reference>
<feature type="region of interest" description="Disordered" evidence="17">
    <location>
        <begin position="820"/>
        <end position="842"/>
    </location>
</feature>
<evidence type="ECO:0000259" key="18">
    <source>
        <dbReference type="PROSITE" id="PS50160"/>
    </source>
</evidence>
<evidence type="ECO:0000256" key="11">
    <source>
        <dbReference type="ARBA" id="ARBA00023172"/>
    </source>
</evidence>
<dbReference type="OrthoDB" id="151490at2759"/>
<organism evidence="20 21">
    <name type="scientific">Dendrothele bispora (strain CBS 962.96)</name>
    <dbReference type="NCBI Taxonomy" id="1314807"/>
    <lineage>
        <taxon>Eukaryota</taxon>
        <taxon>Fungi</taxon>
        <taxon>Dikarya</taxon>
        <taxon>Basidiomycota</taxon>
        <taxon>Agaricomycotina</taxon>
        <taxon>Agaricomycetes</taxon>
        <taxon>Agaricomycetidae</taxon>
        <taxon>Agaricales</taxon>
        <taxon>Agaricales incertae sedis</taxon>
        <taxon>Dendrothele</taxon>
    </lineage>
</organism>
<feature type="compositionally biased region" description="Acidic residues" evidence="17">
    <location>
        <begin position="830"/>
        <end position="842"/>
    </location>
</feature>
<feature type="compositionally biased region" description="Basic and acidic residues" evidence="17">
    <location>
        <begin position="820"/>
        <end position="829"/>
    </location>
</feature>
<dbReference type="GO" id="GO:0071897">
    <property type="term" value="P:DNA biosynthetic process"/>
    <property type="evidence" value="ECO:0007669"/>
    <property type="project" value="InterPro"/>
</dbReference>
<dbReference type="SUPFAM" id="SSF50249">
    <property type="entry name" value="Nucleic acid-binding proteins"/>
    <property type="match status" value="1"/>
</dbReference>
<comment type="catalytic activity">
    <reaction evidence="14 15">
        <text>ATP + (deoxyribonucleotide)n-3'-hydroxyl + 5'-phospho-(deoxyribonucleotide)m = (deoxyribonucleotide)n+m + AMP + diphosphate.</text>
        <dbReference type="EC" id="6.5.1.1"/>
    </reaction>
</comment>
<comment type="subcellular location">
    <subcellularLocation>
        <location evidence="2">Nucleus</location>
    </subcellularLocation>
</comment>
<dbReference type="InterPro" id="IPR012340">
    <property type="entry name" value="NA-bd_OB-fold"/>
</dbReference>
<evidence type="ECO:0000256" key="15">
    <source>
        <dbReference type="RuleBase" id="RU000617"/>
    </source>
</evidence>
<dbReference type="Pfam" id="PF01068">
    <property type="entry name" value="DNA_ligase_A_M"/>
    <property type="match status" value="1"/>
</dbReference>
<dbReference type="PROSITE" id="PS00697">
    <property type="entry name" value="DNA_LIGASE_A1"/>
    <property type="match status" value="1"/>
</dbReference>
<protein>
    <recommendedName>
        <fullName evidence="15">DNA ligase</fullName>
        <ecNumber evidence="15">6.5.1.1</ecNumber>
    </recommendedName>
</protein>
<dbReference type="GO" id="GO:0046872">
    <property type="term" value="F:metal ion binding"/>
    <property type="evidence" value="ECO:0007669"/>
    <property type="project" value="UniProtKB-KW"/>
</dbReference>
<dbReference type="InterPro" id="IPR001357">
    <property type="entry name" value="BRCT_dom"/>
</dbReference>
<dbReference type="PROSITE" id="PS50160">
    <property type="entry name" value="DNA_LIGASE_A3"/>
    <property type="match status" value="1"/>
</dbReference>
<evidence type="ECO:0000256" key="17">
    <source>
        <dbReference type="SAM" id="MobiDB-lite"/>
    </source>
</evidence>
<dbReference type="InterPro" id="IPR036599">
    <property type="entry name" value="DNA_ligase_N_sf"/>
</dbReference>
<keyword evidence="8 15" id="KW-0227">DNA damage</keyword>
<dbReference type="EC" id="6.5.1.1" evidence="15"/>
<evidence type="ECO:0000313" key="20">
    <source>
        <dbReference type="EMBL" id="THU99099.1"/>
    </source>
</evidence>
<dbReference type="SUPFAM" id="SSF117018">
    <property type="entry name" value="ATP-dependent DNA ligase DNA-binding domain"/>
    <property type="match status" value="1"/>
</dbReference>
<keyword evidence="5" id="KW-0479">Metal-binding</keyword>
<keyword evidence="6" id="KW-0677">Repeat</keyword>
<keyword evidence="10" id="KW-0460">Magnesium</keyword>
<evidence type="ECO:0000256" key="6">
    <source>
        <dbReference type="ARBA" id="ARBA00022737"/>
    </source>
</evidence>
<evidence type="ECO:0000313" key="21">
    <source>
        <dbReference type="Proteomes" id="UP000297245"/>
    </source>
</evidence>
<evidence type="ECO:0000259" key="19">
    <source>
        <dbReference type="PROSITE" id="PS50172"/>
    </source>
</evidence>
<dbReference type="GO" id="GO:0006303">
    <property type="term" value="P:double-strand break repair via nonhomologous end joining"/>
    <property type="evidence" value="ECO:0007669"/>
    <property type="project" value="TreeGrafter"/>
</dbReference>
<keyword evidence="4 15" id="KW-0436">Ligase</keyword>
<keyword evidence="13" id="KW-0539">Nucleus</keyword>
<dbReference type="GO" id="GO:0003910">
    <property type="term" value="F:DNA ligase (ATP) activity"/>
    <property type="evidence" value="ECO:0007669"/>
    <property type="project" value="UniProtKB-EC"/>
</dbReference>
<dbReference type="GO" id="GO:0032807">
    <property type="term" value="C:DNA ligase IV complex"/>
    <property type="evidence" value="ECO:0007669"/>
    <property type="project" value="TreeGrafter"/>
</dbReference>
<dbReference type="EMBL" id="ML179124">
    <property type="protein sequence ID" value="THU99099.1"/>
    <property type="molecule type" value="Genomic_DNA"/>
</dbReference>
<dbReference type="GO" id="GO:0005524">
    <property type="term" value="F:ATP binding"/>
    <property type="evidence" value="ECO:0007669"/>
    <property type="project" value="UniProtKB-KW"/>
</dbReference>
<keyword evidence="11 15" id="KW-0233">DNA recombination</keyword>
<dbReference type="GO" id="GO:0006297">
    <property type="term" value="P:nucleotide-excision repair, DNA gap filling"/>
    <property type="evidence" value="ECO:0007669"/>
    <property type="project" value="TreeGrafter"/>
</dbReference>
<dbReference type="InterPro" id="IPR000977">
    <property type="entry name" value="DNA_ligase_ATP-dep"/>
</dbReference>
<dbReference type="PROSITE" id="PS00333">
    <property type="entry name" value="DNA_LIGASE_A2"/>
    <property type="match status" value="1"/>
</dbReference>
<dbReference type="Pfam" id="PF04679">
    <property type="entry name" value="DNA_ligase_A_C"/>
    <property type="match status" value="1"/>
</dbReference>
<dbReference type="Pfam" id="PF04675">
    <property type="entry name" value="DNA_ligase_A_N"/>
    <property type="match status" value="1"/>
</dbReference>
<dbReference type="InterPro" id="IPR029710">
    <property type="entry name" value="LIG4"/>
</dbReference>
<evidence type="ECO:0000256" key="7">
    <source>
        <dbReference type="ARBA" id="ARBA00022741"/>
    </source>
</evidence>
<evidence type="ECO:0000256" key="14">
    <source>
        <dbReference type="ARBA" id="ARBA00034003"/>
    </source>
</evidence>
<name>A0A4S8M9M1_DENBC</name>
<dbReference type="InterPro" id="IPR044125">
    <property type="entry name" value="Adenylation_DNA_ligase_IV"/>
</dbReference>